<dbReference type="InterPro" id="IPR013325">
    <property type="entry name" value="RNA_pol_sigma_r2"/>
</dbReference>
<dbReference type="PANTHER" id="PTHR43133">
    <property type="entry name" value="RNA POLYMERASE ECF-TYPE SIGMA FACTO"/>
    <property type="match status" value="1"/>
</dbReference>
<gene>
    <name evidence="7" type="ORF">ABR189_21145</name>
</gene>
<evidence type="ECO:0000259" key="6">
    <source>
        <dbReference type="Pfam" id="PF08281"/>
    </source>
</evidence>
<dbReference type="InterPro" id="IPR014327">
    <property type="entry name" value="RNA_pol_sigma70_bacteroid"/>
</dbReference>
<sequence>MKQLPDIALLELIQVADDRAAFDELYRRYWRKLYMAAYAKLQNDADAKDCLQDVFVALWHKRKEINIHSSAEAYLYVALKYRVLNLIRSRNNYGRHLDLFAAIPPGAMQAADDRLALQEIQQLIRVAIAEMPEKMREIYLLSRQQELGIADMAKQLGLSAQTIKNQISNALRRIKAKLSGQV</sequence>
<keyword evidence="2" id="KW-0805">Transcription regulation</keyword>
<organism evidence="7 8">
    <name type="scientific">Chitinophaga defluvii</name>
    <dbReference type="NCBI Taxonomy" id="3163343"/>
    <lineage>
        <taxon>Bacteria</taxon>
        <taxon>Pseudomonadati</taxon>
        <taxon>Bacteroidota</taxon>
        <taxon>Chitinophagia</taxon>
        <taxon>Chitinophagales</taxon>
        <taxon>Chitinophagaceae</taxon>
        <taxon>Chitinophaga</taxon>
    </lineage>
</organism>
<evidence type="ECO:0000313" key="8">
    <source>
        <dbReference type="Proteomes" id="UP001549749"/>
    </source>
</evidence>
<dbReference type="InterPro" id="IPR013249">
    <property type="entry name" value="RNA_pol_sigma70_r4_t2"/>
</dbReference>
<evidence type="ECO:0000313" key="7">
    <source>
        <dbReference type="EMBL" id="MET6999909.1"/>
    </source>
</evidence>
<reference evidence="7 8" key="1">
    <citation type="submission" date="2024-06" db="EMBL/GenBank/DDBJ databases">
        <title>Chitinophaga defluvii sp. nov., isolated from municipal sewage.</title>
        <authorList>
            <person name="Zhang L."/>
        </authorList>
    </citation>
    <scope>NUCLEOTIDE SEQUENCE [LARGE SCALE GENOMIC DNA]</scope>
    <source>
        <strain evidence="7 8">H8</strain>
    </source>
</reference>
<proteinExistence type="inferred from homology"/>
<dbReference type="NCBIfam" id="TIGR02985">
    <property type="entry name" value="Sig70_bacteroi1"/>
    <property type="match status" value="1"/>
</dbReference>
<dbReference type="InterPro" id="IPR039425">
    <property type="entry name" value="RNA_pol_sigma-70-like"/>
</dbReference>
<dbReference type="EMBL" id="JBEXAC010000002">
    <property type="protein sequence ID" value="MET6999909.1"/>
    <property type="molecule type" value="Genomic_DNA"/>
</dbReference>
<feature type="domain" description="RNA polymerase sigma-70 region 2" evidence="5">
    <location>
        <begin position="25"/>
        <end position="91"/>
    </location>
</feature>
<dbReference type="Gene3D" id="1.10.1740.10">
    <property type="match status" value="1"/>
</dbReference>
<keyword evidence="8" id="KW-1185">Reference proteome</keyword>
<comment type="similarity">
    <text evidence="1">Belongs to the sigma-70 factor family. ECF subfamily.</text>
</comment>
<dbReference type="PANTHER" id="PTHR43133:SF46">
    <property type="entry name" value="RNA POLYMERASE SIGMA-70 FACTOR ECF SUBFAMILY"/>
    <property type="match status" value="1"/>
</dbReference>
<protein>
    <submittedName>
        <fullName evidence="7">RNA polymerase sigma-70 factor</fullName>
    </submittedName>
</protein>
<dbReference type="NCBIfam" id="TIGR02937">
    <property type="entry name" value="sigma70-ECF"/>
    <property type="match status" value="1"/>
</dbReference>
<evidence type="ECO:0000256" key="3">
    <source>
        <dbReference type="ARBA" id="ARBA00023082"/>
    </source>
</evidence>
<evidence type="ECO:0000256" key="1">
    <source>
        <dbReference type="ARBA" id="ARBA00010641"/>
    </source>
</evidence>
<keyword evidence="4" id="KW-0804">Transcription</keyword>
<dbReference type="Gene3D" id="1.10.10.10">
    <property type="entry name" value="Winged helix-like DNA-binding domain superfamily/Winged helix DNA-binding domain"/>
    <property type="match status" value="1"/>
</dbReference>
<dbReference type="InterPro" id="IPR036388">
    <property type="entry name" value="WH-like_DNA-bd_sf"/>
</dbReference>
<dbReference type="Pfam" id="PF04542">
    <property type="entry name" value="Sigma70_r2"/>
    <property type="match status" value="1"/>
</dbReference>
<keyword evidence="3" id="KW-0731">Sigma factor</keyword>
<dbReference type="RefSeq" id="WP_354662470.1">
    <property type="nucleotide sequence ID" value="NZ_JBEXAC010000002.1"/>
</dbReference>
<evidence type="ECO:0000259" key="5">
    <source>
        <dbReference type="Pfam" id="PF04542"/>
    </source>
</evidence>
<evidence type="ECO:0000256" key="2">
    <source>
        <dbReference type="ARBA" id="ARBA00023015"/>
    </source>
</evidence>
<feature type="domain" description="RNA polymerase sigma factor 70 region 4 type 2" evidence="6">
    <location>
        <begin position="122"/>
        <end position="174"/>
    </location>
</feature>
<dbReference type="Pfam" id="PF08281">
    <property type="entry name" value="Sigma70_r4_2"/>
    <property type="match status" value="1"/>
</dbReference>
<comment type="caution">
    <text evidence="7">The sequence shown here is derived from an EMBL/GenBank/DDBJ whole genome shotgun (WGS) entry which is preliminary data.</text>
</comment>
<dbReference type="Proteomes" id="UP001549749">
    <property type="component" value="Unassembled WGS sequence"/>
</dbReference>
<dbReference type="InterPro" id="IPR007627">
    <property type="entry name" value="RNA_pol_sigma70_r2"/>
</dbReference>
<dbReference type="InterPro" id="IPR013324">
    <property type="entry name" value="RNA_pol_sigma_r3/r4-like"/>
</dbReference>
<dbReference type="InterPro" id="IPR014284">
    <property type="entry name" value="RNA_pol_sigma-70_dom"/>
</dbReference>
<dbReference type="SUPFAM" id="SSF88659">
    <property type="entry name" value="Sigma3 and sigma4 domains of RNA polymerase sigma factors"/>
    <property type="match status" value="1"/>
</dbReference>
<evidence type="ECO:0000256" key="4">
    <source>
        <dbReference type="ARBA" id="ARBA00023163"/>
    </source>
</evidence>
<accession>A0ABV2TA62</accession>
<dbReference type="SUPFAM" id="SSF88946">
    <property type="entry name" value="Sigma2 domain of RNA polymerase sigma factors"/>
    <property type="match status" value="1"/>
</dbReference>
<name>A0ABV2TA62_9BACT</name>